<dbReference type="Proteomes" id="UP000179243">
    <property type="component" value="Unassembled WGS sequence"/>
</dbReference>
<accession>A0A1F7F3S2</accession>
<dbReference type="Gene3D" id="2.60.40.4070">
    <property type="match status" value="1"/>
</dbReference>
<name>A0A1F7F3S2_UNCRA</name>
<dbReference type="NCBIfam" id="TIGR04183">
    <property type="entry name" value="Por_Secre_tail"/>
    <property type="match status" value="1"/>
</dbReference>
<feature type="domain" description="FlgD/Vpr Ig-like" evidence="1">
    <location>
        <begin position="100"/>
        <end position="147"/>
    </location>
</feature>
<dbReference type="AlphaFoldDB" id="A0A1F7F3S2"/>
<evidence type="ECO:0000313" key="3">
    <source>
        <dbReference type="Proteomes" id="UP000179243"/>
    </source>
</evidence>
<proteinExistence type="predicted"/>
<evidence type="ECO:0000313" key="2">
    <source>
        <dbReference type="EMBL" id="OGK01212.1"/>
    </source>
</evidence>
<sequence length="159" mass="16971">MVDNANGDLHIKSDTCRPVNRGISLPEVTVDWDNAPRTGTLDIGADEFGNGSLIQSFDPRLTNLDDVYLSPAQPNPFNPHTLVQYGITNAGSGKPFECAVFSTSGKLIRMLKRGAAIAGNYALQWDAKDDNGVQVASGAYVIKLVAGGKSVTTNVVFMK</sequence>
<dbReference type="InterPro" id="IPR025965">
    <property type="entry name" value="FlgD/Vpr_Ig-like"/>
</dbReference>
<evidence type="ECO:0000259" key="1">
    <source>
        <dbReference type="Pfam" id="PF13860"/>
    </source>
</evidence>
<gene>
    <name evidence="2" type="ORF">A2519_22430</name>
</gene>
<dbReference type="Pfam" id="PF13860">
    <property type="entry name" value="FlgD_ig"/>
    <property type="match status" value="1"/>
</dbReference>
<dbReference type="InterPro" id="IPR026444">
    <property type="entry name" value="Secre_tail"/>
</dbReference>
<organism evidence="2 3">
    <name type="scientific">Candidatus Raymondbacteria bacterium RIFOXYD12_FULL_49_13</name>
    <dbReference type="NCBI Taxonomy" id="1817890"/>
    <lineage>
        <taxon>Bacteria</taxon>
        <taxon>Raymondiibacteriota</taxon>
    </lineage>
</organism>
<dbReference type="EMBL" id="MFYX01000130">
    <property type="protein sequence ID" value="OGK01212.1"/>
    <property type="molecule type" value="Genomic_DNA"/>
</dbReference>
<comment type="caution">
    <text evidence="2">The sequence shown here is derived from an EMBL/GenBank/DDBJ whole genome shotgun (WGS) entry which is preliminary data.</text>
</comment>
<protein>
    <recommendedName>
        <fullName evidence="1">FlgD/Vpr Ig-like domain-containing protein</fullName>
    </recommendedName>
</protein>
<reference evidence="2 3" key="1">
    <citation type="journal article" date="2016" name="Nat. Commun.">
        <title>Thousands of microbial genomes shed light on interconnected biogeochemical processes in an aquifer system.</title>
        <authorList>
            <person name="Anantharaman K."/>
            <person name="Brown C.T."/>
            <person name="Hug L.A."/>
            <person name="Sharon I."/>
            <person name="Castelle C.J."/>
            <person name="Probst A.J."/>
            <person name="Thomas B.C."/>
            <person name="Singh A."/>
            <person name="Wilkins M.J."/>
            <person name="Karaoz U."/>
            <person name="Brodie E.L."/>
            <person name="Williams K.H."/>
            <person name="Hubbard S.S."/>
            <person name="Banfield J.F."/>
        </authorList>
    </citation>
    <scope>NUCLEOTIDE SEQUENCE [LARGE SCALE GENOMIC DNA]</scope>
</reference>